<feature type="transmembrane region" description="Helical" evidence="5">
    <location>
        <begin position="256"/>
        <end position="276"/>
    </location>
</feature>
<evidence type="ECO:0000256" key="2">
    <source>
        <dbReference type="ARBA" id="ARBA00022692"/>
    </source>
</evidence>
<dbReference type="PANTHER" id="PTHR46641">
    <property type="entry name" value="FMRFAMIDE RECEPTOR-RELATED"/>
    <property type="match status" value="1"/>
</dbReference>
<sequence length="397" mass="45135">MYIGTLWFEYANSSNCSLTSYTSSCEESERLYDPVLLGLSLLALVLNATCMSIFAQQNRQSVMRISLLLLSATEVVFHLFFCLDYAMRIAVCSIPIEKPTIMITVMSALINFGGDAFICARNWCNVLITAARTEVIVFPLRSRRYFTRRSTVLIYVFLLTLACMLASVRAFFDQAGICHAGNNTESLNIEIIPLMPSHVIKHYEAYGYFIYQIILPILLVLIMSTIICTYVSPWCQAEILEASTIRRRHQMNATRTVLIIALTFLSFQMPSFVFVILHNYTGIISQETDSAFRFKIAQALADTLIVLDSVINILIYSFKIPGFRNQLCCFQRGHAATDETRLDFITKDGVTRLTYTPSFRSTQKKRMCSEMDHRELNATVPAENHRNHGEMVQASIR</sequence>
<feature type="transmembrane region" description="Helical" evidence="5">
    <location>
        <begin position="209"/>
        <end position="235"/>
    </location>
</feature>
<evidence type="ECO:0000256" key="5">
    <source>
        <dbReference type="SAM" id="Phobius"/>
    </source>
</evidence>
<evidence type="ECO:0000313" key="7">
    <source>
        <dbReference type="EMBL" id="TGZ66319.1"/>
    </source>
</evidence>
<organism evidence="7 8">
    <name type="scientific">Opisthorchis felineus</name>
    <dbReference type="NCBI Taxonomy" id="147828"/>
    <lineage>
        <taxon>Eukaryota</taxon>
        <taxon>Metazoa</taxon>
        <taxon>Spiralia</taxon>
        <taxon>Lophotrochozoa</taxon>
        <taxon>Platyhelminthes</taxon>
        <taxon>Trematoda</taxon>
        <taxon>Digenea</taxon>
        <taxon>Opisthorchiida</taxon>
        <taxon>Opisthorchiata</taxon>
        <taxon>Opisthorchiidae</taxon>
        <taxon>Opisthorchis</taxon>
    </lineage>
</organism>
<feature type="transmembrane region" description="Helical" evidence="5">
    <location>
        <begin position="152"/>
        <end position="172"/>
    </location>
</feature>
<dbReference type="EMBL" id="SJOL01006458">
    <property type="protein sequence ID" value="TGZ66319.1"/>
    <property type="molecule type" value="Genomic_DNA"/>
</dbReference>
<evidence type="ECO:0000256" key="4">
    <source>
        <dbReference type="ARBA" id="ARBA00023136"/>
    </source>
</evidence>
<feature type="transmembrane region" description="Helical" evidence="5">
    <location>
        <begin position="67"/>
        <end position="87"/>
    </location>
</feature>
<dbReference type="Gene3D" id="1.20.1070.10">
    <property type="entry name" value="Rhodopsin 7-helix transmembrane proteins"/>
    <property type="match status" value="1"/>
</dbReference>
<dbReference type="InterPro" id="IPR052954">
    <property type="entry name" value="GPCR-Ligand_Int"/>
</dbReference>
<dbReference type="GO" id="GO:0016020">
    <property type="term" value="C:membrane"/>
    <property type="evidence" value="ECO:0007669"/>
    <property type="project" value="UniProtKB-SubCell"/>
</dbReference>
<comment type="subcellular location">
    <subcellularLocation>
        <location evidence="1">Membrane</location>
    </subcellularLocation>
</comment>
<keyword evidence="4 5" id="KW-0472">Membrane</keyword>
<dbReference type="SUPFAM" id="SSF81321">
    <property type="entry name" value="Family A G protein-coupled receptor-like"/>
    <property type="match status" value="1"/>
</dbReference>
<protein>
    <recommendedName>
        <fullName evidence="6">G-protein coupled receptors family 1 profile domain-containing protein</fullName>
    </recommendedName>
</protein>
<evidence type="ECO:0000256" key="3">
    <source>
        <dbReference type="ARBA" id="ARBA00022989"/>
    </source>
</evidence>
<feature type="domain" description="G-protein coupled receptors family 1 profile" evidence="6">
    <location>
        <begin position="46"/>
        <end position="316"/>
    </location>
</feature>
<proteinExistence type="predicted"/>
<feature type="transmembrane region" description="Helical" evidence="5">
    <location>
        <begin position="296"/>
        <end position="316"/>
    </location>
</feature>
<keyword evidence="3 5" id="KW-1133">Transmembrane helix</keyword>
<keyword evidence="2 5" id="KW-0812">Transmembrane</keyword>
<dbReference type="PROSITE" id="PS50262">
    <property type="entry name" value="G_PROTEIN_RECEP_F1_2"/>
    <property type="match status" value="1"/>
</dbReference>
<dbReference type="STRING" id="147828.A0A4S2LX52"/>
<dbReference type="OrthoDB" id="6269005at2759"/>
<dbReference type="InterPro" id="IPR017452">
    <property type="entry name" value="GPCR_Rhodpsn_7TM"/>
</dbReference>
<name>A0A4S2LX52_OPIFE</name>
<evidence type="ECO:0000259" key="6">
    <source>
        <dbReference type="PROSITE" id="PS50262"/>
    </source>
</evidence>
<dbReference type="PANTHER" id="PTHR46641:SF2">
    <property type="entry name" value="FMRFAMIDE RECEPTOR"/>
    <property type="match status" value="1"/>
</dbReference>
<accession>A0A4S2LX52</accession>
<dbReference type="Proteomes" id="UP000308267">
    <property type="component" value="Unassembled WGS sequence"/>
</dbReference>
<gene>
    <name evidence="7" type="ORF">CRM22_005400</name>
</gene>
<evidence type="ECO:0000313" key="8">
    <source>
        <dbReference type="Proteomes" id="UP000308267"/>
    </source>
</evidence>
<comment type="caution">
    <text evidence="7">The sequence shown here is derived from an EMBL/GenBank/DDBJ whole genome shotgun (WGS) entry which is preliminary data.</text>
</comment>
<keyword evidence="8" id="KW-1185">Reference proteome</keyword>
<reference evidence="7 8" key="1">
    <citation type="journal article" date="2019" name="BMC Genomics">
        <title>New insights from Opisthorchis felineus genome: update on genomics of the epidemiologically important liver flukes.</title>
        <authorList>
            <person name="Ershov N.I."/>
            <person name="Mordvinov V.A."/>
            <person name="Prokhortchouk E.B."/>
            <person name="Pakharukova M.Y."/>
            <person name="Gunbin K.V."/>
            <person name="Ustyantsev K."/>
            <person name="Genaev M.A."/>
            <person name="Blinov A.G."/>
            <person name="Mazur A."/>
            <person name="Boulygina E."/>
            <person name="Tsygankova S."/>
            <person name="Khrameeva E."/>
            <person name="Chekanov N."/>
            <person name="Fan G."/>
            <person name="Xiao A."/>
            <person name="Zhang H."/>
            <person name="Xu X."/>
            <person name="Yang H."/>
            <person name="Solovyev V."/>
            <person name="Lee S.M."/>
            <person name="Liu X."/>
            <person name="Afonnikov D.A."/>
            <person name="Skryabin K.G."/>
        </authorList>
    </citation>
    <scope>NUCLEOTIDE SEQUENCE [LARGE SCALE GENOMIC DNA]</scope>
    <source>
        <strain evidence="7">AK-0245</strain>
        <tissue evidence="7">Whole organism</tissue>
    </source>
</reference>
<evidence type="ECO:0000256" key="1">
    <source>
        <dbReference type="ARBA" id="ARBA00004370"/>
    </source>
</evidence>
<feature type="transmembrane region" description="Helical" evidence="5">
    <location>
        <begin position="99"/>
        <end position="118"/>
    </location>
</feature>
<dbReference type="AlphaFoldDB" id="A0A4S2LX52"/>
<feature type="transmembrane region" description="Helical" evidence="5">
    <location>
        <begin position="35"/>
        <end position="55"/>
    </location>
</feature>